<evidence type="ECO:0000313" key="2">
    <source>
        <dbReference type="Proteomes" id="UP001165069"/>
    </source>
</evidence>
<protein>
    <submittedName>
        <fullName evidence="1">Uncharacterized protein</fullName>
    </submittedName>
</protein>
<dbReference type="RefSeq" id="WP_285570931.1">
    <property type="nucleotide sequence ID" value="NZ_BSDE01000001.1"/>
</dbReference>
<sequence length="113" mass="11413">MSTKQVKVHAGGCAPGSLELFKNKDEVIFVQGEPDAPLTVHVDNRELFGTSTCTVGSNASDAPVYKAQAPGNYTIALTPSAMKAGGNGTIQVICFAPSTALGAGSSGSIKVTG</sequence>
<gene>
    <name evidence="1" type="ORF">GETHLI_09050</name>
</gene>
<keyword evidence="2" id="KW-1185">Reference proteome</keyword>
<proteinExistence type="predicted"/>
<dbReference type="Proteomes" id="UP001165069">
    <property type="component" value="Unassembled WGS sequence"/>
</dbReference>
<evidence type="ECO:0000313" key="1">
    <source>
        <dbReference type="EMBL" id="GLH72403.1"/>
    </source>
</evidence>
<organism evidence="1 2">
    <name type="scientific">Geothrix limicola</name>
    <dbReference type="NCBI Taxonomy" id="2927978"/>
    <lineage>
        <taxon>Bacteria</taxon>
        <taxon>Pseudomonadati</taxon>
        <taxon>Acidobacteriota</taxon>
        <taxon>Holophagae</taxon>
        <taxon>Holophagales</taxon>
        <taxon>Holophagaceae</taxon>
        <taxon>Geothrix</taxon>
    </lineage>
</organism>
<reference evidence="1 2" key="1">
    <citation type="journal article" date="2023" name="Antonie Van Leeuwenhoek">
        <title>Mesoterricola silvestris gen. nov., sp. nov., Mesoterricola sediminis sp. nov., Geothrix oryzae sp. nov., Geothrix edaphica sp. nov., Geothrix rubra sp. nov., and Geothrix limicola sp. nov., six novel members of Acidobacteriota isolated from soils.</title>
        <authorList>
            <person name="Itoh H."/>
            <person name="Sugisawa Y."/>
            <person name="Mise K."/>
            <person name="Xu Z."/>
            <person name="Kuniyasu M."/>
            <person name="Ushijima N."/>
            <person name="Kawano K."/>
            <person name="Kobayashi E."/>
            <person name="Shiratori Y."/>
            <person name="Masuda Y."/>
            <person name="Senoo K."/>
        </authorList>
    </citation>
    <scope>NUCLEOTIDE SEQUENCE [LARGE SCALE GENOMIC DNA]</scope>
    <source>
        <strain evidence="1 2">Red804</strain>
    </source>
</reference>
<comment type="caution">
    <text evidence="1">The sequence shown here is derived from an EMBL/GenBank/DDBJ whole genome shotgun (WGS) entry which is preliminary data.</text>
</comment>
<name>A0ABQ5QDD9_9BACT</name>
<dbReference type="EMBL" id="BSDE01000001">
    <property type="protein sequence ID" value="GLH72403.1"/>
    <property type="molecule type" value="Genomic_DNA"/>
</dbReference>
<accession>A0ABQ5QDD9</accession>